<accession>A0AAE0ZJM8</accession>
<gene>
    <name evidence="1" type="ORF">RRG08_037885</name>
</gene>
<name>A0AAE0ZJM8_9GAST</name>
<proteinExistence type="predicted"/>
<sequence length="161" mass="17687">MFRARVNDQITDLDAHLAAIRVYFTPEAVTQQQQQASKQAAAAEDWPVLADAARSDAKGVFQLIRSGRMRQDKHGCKRPSTREIQVAMFMSHDYRDSACNALDTRGCQPIRCRGLGSRRLLLGRVAKNIIAGSDGDGRGGRLAEAVATCLAKEKGFTDYFG</sequence>
<organism evidence="1 2">
    <name type="scientific">Elysia crispata</name>
    <name type="common">lettuce slug</name>
    <dbReference type="NCBI Taxonomy" id="231223"/>
    <lineage>
        <taxon>Eukaryota</taxon>
        <taxon>Metazoa</taxon>
        <taxon>Spiralia</taxon>
        <taxon>Lophotrochozoa</taxon>
        <taxon>Mollusca</taxon>
        <taxon>Gastropoda</taxon>
        <taxon>Heterobranchia</taxon>
        <taxon>Euthyneura</taxon>
        <taxon>Panpulmonata</taxon>
        <taxon>Sacoglossa</taxon>
        <taxon>Placobranchoidea</taxon>
        <taxon>Plakobranchidae</taxon>
        <taxon>Elysia</taxon>
    </lineage>
</organism>
<comment type="caution">
    <text evidence="1">The sequence shown here is derived from an EMBL/GenBank/DDBJ whole genome shotgun (WGS) entry which is preliminary data.</text>
</comment>
<evidence type="ECO:0000313" key="1">
    <source>
        <dbReference type="EMBL" id="KAK3770693.1"/>
    </source>
</evidence>
<keyword evidence="2" id="KW-1185">Reference proteome</keyword>
<dbReference type="EMBL" id="JAWDGP010003792">
    <property type="protein sequence ID" value="KAK3770693.1"/>
    <property type="molecule type" value="Genomic_DNA"/>
</dbReference>
<reference evidence="1" key="1">
    <citation type="journal article" date="2023" name="G3 (Bethesda)">
        <title>A reference genome for the long-term kleptoplast-retaining sea slug Elysia crispata morphotype clarki.</title>
        <authorList>
            <person name="Eastman K.E."/>
            <person name="Pendleton A.L."/>
            <person name="Shaikh M.A."/>
            <person name="Suttiyut T."/>
            <person name="Ogas R."/>
            <person name="Tomko P."/>
            <person name="Gavelis G."/>
            <person name="Widhalm J.R."/>
            <person name="Wisecaver J.H."/>
        </authorList>
    </citation>
    <scope>NUCLEOTIDE SEQUENCE</scope>
    <source>
        <strain evidence="1">ECLA1</strain>
    </source>
</reference>
<evidence type="ECO:0000313" key="2">
    <source>
        <dbReference type="Proteomes" id="UP001283361"/>
    </source>
</evidence>
<dbReference type="AlphaFoldDB" id="A0AAE0ZJM8"/>
<protein>
    <submittedName>
        <fullName evidence="1">Uncharacterized protein</fullName>
    </submittedName>
</protein>
<dbReference type="Proteomes" id="UP001283361">
    <property type="component" value="Unassembled WGS sequence"/>
</dbReference>